<comment type="catalytic activity">
    <reaction evidence="1">
        <text>S-ubiquitinyl-[E2 ubiquitin-conjugating enzyme]-L-cysteine + [acceptor protein]-L-lysine = [E2 ubiquitin-conjugating enzyme]-L-cysteine + N(6)-ubiquitinyl-[acceptor protein]-L-lysine.</text>
        <dbReference type="EC" id="2.3.2.27"/>
    </reaction>
</comment>
<dbReference type="AlphaFoldDB" id="A0A9W9A7T1"/>
<organism evidence="23 24">
    <name type="scientific">Lentinula aciculospora</name>
    <dbReference type="NCBI Taxonomy" id="153920"/>
    <lineage>
        <taxon>Eukaryota</taxon>
        <taxon>Fungi</taxon>
        <taxon>Dikarya</taxon>
        <taxon>Basidiomycota</taxon>
        <taxon>Agaricomycotina</taxon>
        <taxon>Agaricomycetes</taxon>
        <taxon>Agaricomycetidae</taxon>
        <taxon>Agaricales</taxon>
        <taxon>Marasmiineae</taxon>
        <taxon>Omphalotaceae</taxon>
        <taxon>Lentinula</taxon>
    </lineage>
</organism>
<dbReference type="EMBL" id="JAOTPV010000014">
    <property type="protein sequence ID" value="KAJ4475784.1"/>
    <property type="molecule type" value="Genomic_DNA"/>
</dbReference>
<evidence type="ECO:0000259" key="21">
    <source>
        <dbReference type="PROSITE" id="PS50089"/>
    </source>
</evidence>
<protein>
    <recommendedName>
        <fullName evidence="6">Postreplication repair E3 ubiquitin-protein ligase RAD18</fullName>
        <ecNumber evidence="5">2.3.2.27</ecNumber>
    </recommendedName>
    <alternativeName>
        <fullName evidence="17">Postreplication repair E3 ubiquitin-protein ligase rad18</fullName>
    </alternativeName>
    <alternativeName>
        <fullName evidence="16 18">RING-type E3 ubiquitin transferase RAD18</fullName>
    </alternativeName>
</protein>
<dbReference type="InterPro" id="IPR017907">
    <property type="entry name" value="Znf_RING_CS"/>
</dbReference>
<evidence type="ECO:0000256" key="7">
    <source>
        <dbReference type="ARBA" id="ARBA00022679"/>
    </source>
</evidence>
<dbReference type="GO" id="GO:0006281">
    <property type="term" value="P:DNA repair"/>
    <property type="evidence" value="ECO:0007669"/>
    <property type="project" value="UniProtKB-KW"/>
</dbReference>
<evidence type="ECO:0000256" key="8">
    <source>
        <dbReference type="ARBA" id="ARBA00022723"/>
    </source>
</evidence>
<dbReference type="SMART" id="SM00513">
    <property type="entry name" value="SAP"/>
    <property type="match status" value="1"/>
</dbReference>
<dbReference type="GO" id="GO:0006301">
    <property type="term" value="P:DNA damage tolerance"/>
    <property type="evidence" value="ECO:0007669"/>
    <property type="project" value="InterPro"/>
</dbReference>
<keyword evidence="11" id="KW-0833">Ubl conjugation pathway</keyword>
<comment type="subcellular location">
    <subcellularLocation>
        <location evidence="2">Nucleus</location>
    </subcellularLocation>
</comment>
<gene>
    <name evidence="23" type="ORF">J3R30DRAFT_3294201</name>
</gene>
<feature type="compositionally biased region" description="Basic residues" evidence="20">
    <location>
        <begin position="236"/>
        <end position="246"/>
    </location>
</feature>
<evidence type="ECO:0000313" key="23">
    <source>
        <dbReference type="EMBL" id="KAJ4475784.1"/>
    </source>
</evidence>
<feature type="compositionally biased region" description="Basic and acidic residues" evidence="20">
    <location>
        <begin position="129"/>
        <end position="138"/>
    </location>
</feature>
<accession>A0A9W9A7T1</accession>
<keyword evidence="15" id="KW-0539">Nucleus</keyword>
<keyword evidence="24" id="KW-1185">Reference proteome</keyword>
<dbReference type="PROSITE" id="PS00518">
    <property type="entry name" value="ZF_RING_1"/>
    <property type="match status" value="1"/>
</dbReference>
<feature type="domain" description="RING-type" evidence="21">
    <location>
        <begin position="38"/>
        <end position="76"/>
    </location>
</feature>
<keyword evidence="9" id="KW-0227">DNA damage</keyword>
<evidence type="ECO:0000256" key="13">
    <source>
        <dbReference type="ARBA" id="ARBA00023125"/>
    </source>
</evidence>
<evidence type="ECO:0000256" key="4">
    <source>
        <dbReference type="ARBA" id="ARBA00009506"/>
    </source>
</evidence>
<dbReference type="InterPro" id="IPR003034">
    <property type="entry name" value="SAP_dom"/>
</dbReference>
<evidence type="ECO:0000256" key="6">
    <source>
        <dbReference type="ARBA" id="ARBA00015551"/>
    </source>
</evidence>
<reference evidence="23" key="1">
    <citation type="submission" date="2022-08" db="EMBL/GenBank/DDBJ databases">
        <title>A Global Phylogenomic Analysis of the Shiitake Genus Lentinula.</title>
        <authorList>
            <consortium name="DOE Joint Genome Institute"/>
            <person name="Sierra-Patev S."/>
            <person name="Min B."/>
            <person name="Naranjo-Ortiz M."/>
            <person name="Looney B."/>
            <person name="Konkel Z."/>
            <person name="Slot J.C."/>
            <person name="Sakamoto Y."/>
            <person name="Steenwyk J.L."/>
            <person name="Rokas A."/>
            <person name="Carro J."/>
            <person name="Camarero S."/>
            <person name="Ferreira P."/>
            <person name="Molpeceres G."/>
            <person name="Ruiz-Duenas F.J."/>
            <person name="Serrano A."/>
            <person name="Henrissat B."/>
            <person name="Drula E."/>
            <person name="Hughes K.W."/>
            <person name="Mata J.L."/>
            <person name="Ishikawa N.K."/>
            <person name="Vargas-Isla R."/>
            <person name="Ushijima S."/>
            <person name="Smith C.A."/>
            <person name="Ahrendt S."/>
            <person name="Andreopoulos W."/>
            <person name="He G."/>
            <person name="Labutti K."/>
            <person name="Lipzen A."/>
            <person name="Ng V."/>
            <person name="Riley R."/>
            <person name="Sandor L."/>
            <person name="Barry K."/>
            <person name="Martinez A.T."/>
            <person name="Xiao Y."/>
            <person name="Gibbons J.G."/>
            <person name="Terashima K."/>
            <person name="Grigoriev I.V."/>
            <person name="Hibbett D.S."/>
        </authorList>
    </citation>
    <scope>NUCLEOTIDE SEQUENCE</scope>
    <source>
        <strain evidence="23">JLM2183</strain>
    </source>
</reference>
<keyword evidence="14" id="KW-0234">DNA repair</keyword>
<comment type="similarity">
    <text evidence="4">Belongs to the RAD18 family.</text>
</comment>
<dbReference type="PROSITE" id="PS50800">
    <property type="entry name" value="SAP"/>
    <property type="match status" value="1"/>
</dbReference>
<feature type="region of interest" description="Disordered" evidence="20">
    <location>
        <begin position="359"/>
        <end position="403"/>
    </location>
</feature>
<keyword evidence="8" id="KW-0479">Metal-binding</keyword>
<dbReference type="OrthoDB" id="9049620at2759"/>
<evidence type="ECO:0000256" key="3">
    <source>
        <dbReference type="ARBA" id="ARBA00004906"/>
    </source>
</evidence>
<feature type="region of interest" description="Disordered" evidence="20">
    <location>
        <begin position="1"/>
        <end position="25"/>
    </location>
</feature>
<dbReference type="PANTHER" id="PTHR14134:SF2">
    <property type="entry name" value="E3 UBIQUITIN-PROTEIN LIGASE RAD18"/>
    <property type="match status" value="1"/>
</dbReference>
<evidence type="ECO:0000256" key="19">
    <source>
        <dbReference type="PROSITE-ProRule" id="PRU00175"/>
    </source>
</evidence>
<evidence type="ECO:0000256" key="10">
    <source>
        <dbReference type="ARBA" id="ARBA00022771"/>
    </source>
</evidence>
<dbReference type="SMART" id="SM00734">
    <property type="entry name" value="ZnF_Rad18"/>
    <property type="match status" value="1"/>
</dbReference>
<sequence>MASKKQIQKLMSDVQDPSDFPQQSEAPGLRLLDSALRCTICSELYDGPVTLKCGHCFCSLCIRQSLVEKQECPTCREDDVNEGHLRRNPVLEEAVTAWKQCRYIVRNLSNHSPSKMFLRSHILQTLNDNNREDTDLSRPPKKRKLHDESWSPNGTMCADLTSFEAFCKPDTSSPSSRSEFLRSHIALADHFIRCPVCDQRVRYEDINHHLDKSCREEPEIPPSSKSQWDNILGSKSKVKSPKKKGKERMSSEEMELLLPTKSYDTLKDKVVRELLREHGLPTTGDRKTMIARHQRWVIIFNANLDRTRGMRKSLTILRRELRDWETQQKNKTKHDVQDPIAYQIDQKSEFDTLVEAARPKKASSAIQTISRHGRTTSPDGSWSKTKSSPPVQDVIVVDSEEEN</sequence>
<evidence type="ECO:0000256" key="1">
    <source>
        <dbReference type="ARBA" id="ARBA00000900"/>
    </source>
</evidence>
<dbReference type="GO" id="GO:0097505">
    <property type="term" value="C:Rad6-Rad18 complex"/>
    <property type="evidence" value="ECO:0007669"/>
    <property type="project" value="TreeGrafter"/>
</dbReference>
<dbReference type="PANTHER" id="PTHR14134">
    <property type="entry name" value="E3 UBIQUITIN-PROTEIN LIGASE RAD18"/>
    <property type="match status" value="1"/>
</dbReference>
<dbReference type="GO" id="GO:0003697">
    <property type="term" value="F:single-stranded DNA binding"/>
    <property type="evidence" value="ECO:0007669"/>
    <property type="project" value="InterPro"/>
</dbReference>
<name>A0A9W9A7T1_9AGAR</name>
<dbReference type="InterPro" id="IPR039577">
    <property type="entry name" value="Rad18"/>
</dbReference>
<evidence type="ECO:0000256" key="18">
    <source>
        <dbReference type="ARBA" id="ARBA00082369"/>
    </source>
</evidence>
<comment type="caution">
    <text evidence="23">The sequence shown here is derived from an EMBL/GenBank/DDBJ whole genome shotgun (WGS) entry which is preliminary data.</text>
</comment>
<feature type="compositionally biased region" description="Polar residues" evidence="20">
    <location>
        <begin position="364"/>
        <end position="390"/>
    </location>
</feature>
<evidence type="ECO:0000256" key="5">
    <source>
        <dbReference type="ARBA" id="ARBA00012483"/>
    </source>
</evidence>
<evidence type="ECO:0000256" key="15">
    <source>
        <dbReference type="ARBA" id="ARBA00023242"/>
    </source>
</evidence>
<evidence type="ECO:0000256" key="2">
    <source>
        <dbReference type="ARBA" id="ARBA00004123"/>
    </source>
</evidence>
<feature type="domain" description="SAP" evidence="22">
    <location>
        <begin position="263"/>
        <end position="297"/>
    </location>
</feature>
<dbReference type="PROSITE" id="PS50089">
    <property type="entry name" value="ZF_RING_2"/>
    <property type="match status" value="1"/>
</dbReference>
<dbReference type="InterPro" id="IPR013083">
    <property type="entry name" value="Znf_RING/FYVE/PHD"/>
</dbReference>
<evidence type="ECO:0000256" key="12">
    <source>
        <dbReference type="ARBA" id="ARBA00022833"/>
    </source>
</evidence>
<dbReference type="FunFam" id="3.30.40.10:FF:000172">
    <property type="entry name" value="E3 ubiquitin-protein ligase RAD18"/>
    <property type="match status" value="1"/>
</dbReference>
<dbReference type="GO" id="GO:0061630">
    <property type="term" value="F:ubiquitin protein ligase activity"/>
    <property type="evidence" value="ECO:0007669"/>
    <property type="project" value="UniProtKB-EC"/>
</dbReference>
<evidence type="ECO:0000259" key="22">
    <source>
        <dbReference type="PROSITE" id="PS50800"/>
    </source>
</evidence>
<dbReference type="EC" id="2.3.2.27" evidence="5"/>
<evidence type="ECO:0000256" key="16">
    <source>
        <dbReference type="ARBA" id="ARBA00031783"/>
    </source>
</evidence>
<feature type="region of interest" description="Disordered" evidence="20">
    <location>
        <begin position="129"/>
        <end position="149"/>
    </location>
</feature>
<keyword evidence="12" id="KW-0862">Zinc</keyword>
<evidence type="ECO:0000256" key="11">
    <source>
        <dbReference type="ARBA" id="ARBA00022786"/>
    </source>
</evidence>
<feature type="region of interest" description="Disordered" evidence="20">
    <location>
        <begin position="213"/>
        <end position="252"/>
    </location>
</feature>
<evidence type="ECO:0000256" key="9">
    <source>
        <dbReference type="ARBA" id="ARBA00022763"/>
    </source>
</evidence>
<dbReference type="Pfam" id="PF13923">
    <property type="entry name" value="zf-C3HC4_2"/>
    <property type="match status" value="1"/>
</dbReference>
<dbReference type="GO" id="GO:0006513">
    <property type="term" value="P:protein monoubiquitination"/>
    <property type="evidence" value="ECO:0007669"/>
    <property type="project" value="InterPro"/>
</dbReference>
<keyword evidence="13" id="KW-0238">DNA-binding</keyword>
<dbReference type="GO" id="GO:0005634">
    <property type="term" value="C:nucleus"/>
    <property type="evidence" value="ECO:0007669"/>
    <property type="project" value="UniProtKB-SubCell"/>
</dbReference>
<keyword evidence="7" id="KW-0808">Transferase</keyword>
<keyword evidence="10 19" id="KW-0863">Zinc-finger</keyword>
<dbReference type="Proteomes" id="UP001150266">
    <property type="component" value="Unassembled WGS sequence"/>
</dbReference>
<evidence type="ECO:0000313" key="24">
    <source>
        <dbReference type="Proteomes" id="UP001150266"/>
    </source>
</evidence>
<evidence type="ECO:0000256" key="20">
    <source>
        <dbReference type="SAM" id="MobiDB-lite"/>
    </source>
</evidence>
<proteinExistence type="inferred from homology"/>
<dbReference type="InterPro" id="IPR006642">
    <property type="entry name" value="Rad18_UBZ4"/>
</dbReference>
<dbReference type="Gene3D" id="3.30.40.10">
    <property type="entry name" value="Zinc/RING finger domain, C3HC4 (zinc finger)"/>
    <property type="match status" value="1"/>
</dbReference>
<dbReference type="Pfam" id="PF02037">
    <property type="entry name" value="SAP"/>
    <property type="match status" value="1"/>
</dbReference>
<dbReference type="InterPro" id="IPR001841">
    <property type="entry name" value="Znf_RING"/>
</dbReference>
<evidence type="ECO:0000256" key="17">
    <source>
        <dbReference type="ARBA" id="ARBA00074353"/>
    </source>
</evidence>
<dbReference type="SMART" id="SM00184">
    <property type="entry name" value="RING"/>
    <property type="match status" value="1"/>
</dbReference>
<evidence type="ECO:0000256" key="14">
    <source>
        <dbReference type="ARBA" id="ARBA00023204"/>
    </source>
</evidence>
<dbReference type="GO" id="GO:0008270">
    <property type="term" value="F:zinc ion binding"/>
    <property type="evidence" value="ECO:0007669"/>
    <property type="project" value="UniProtKB-KW"/>
</dbReference>
<comment type="pathway">
    <text evidence="3">Protein modification; protein ubiquitination.</text>
</comment>
<dbReference type="SUPFAM" id="SSF57850">
    <property type="entry name" value="RING/U-box"/>
    <property type="match status" value="1"/>
</dbReference>